<feature type="domain" description="Glycoside hydrolase family 20 catalytic" evidence="7">
    <location>
        <begin position="176"/>
        <end position="522"/>
    </location>
</feature>
<keyword evidence="4" id="KW-0378">Hydrolase</keyword>
<evidence type="ECO:0000256" key="1">
    <source>
        <dbReference type="ARBA" id="ARBA00001231"/>
    </source>
</evidence>
<dbReference type="PANTHER" id="PTHR22600">
    <property type="entry name" value="BETA-HEXOSAMINIDASE"/>
    <property type="match status" value="1"/>
</dbReference>
<evidence type="ECO:0000256" key="5">
    <source>
        <dbReference type="ARBA" id="ARBA00023295"/>
    </source>
</evidence>
<evidence type="ECO:0000259" key="10">
    <source>
        <dbReference type="Pfam" id="PF13290"/>
    </source>
</evidence>
<evidence type="ECO:0000259" key="8">
    <source>
        <dbReference type="Pfam" id="PF00754"/>
    </source>
</evidence>
<comment type="caution">
    <text evidence="11">The sequence shown here is derived from an EMBL/GenBank/DDBJ whole genome shotgun (WGS) entry which is preliminary data.</text>
</comment>
<dbReference type="SUPFAM" id="SSF55545">
    <property type="entry name" value="beta-N-acetylhexosaminidase-like domain"/>
    <property type="match status" value="1"/>
</dbReference>
<dbReference type="Gene3D" id="2.60.120.260">
    <property type="entry name" value="Galactose-binding domain-like"/>
    <property type="match status" value="1"/>
</dbReference>
<reference evidence="12" key="1">
    <citation type="journal article" date="2019" name="Int. J. Syst. Evol. Microbiol.">
        <title>The Global Catalogue of Microorganisms (GCM) 10K type strain sequencing project: providing services to taxonomists for standard genome sequencing and annotation.</title>
        <authorList>
            <consortium name="The Broad Institute Genomics Platform"/>
            <consortium name="The Broad Institute Genome Sequencing Center for Infectious Disease"/>
            <person name="Wu L."/>
            <person name="Ma J."/>
        </authorList>
    </citation>
    <scope>NUCLEOTIDE SEQUENCE [LARGE SCALE GENOMIC DNA]</scope>
    <source>
        <strain evidence="12">JCM 17927</strain>
    </source>
</reference>
<dbReference type="PRINTS" id="PR00738">
    <property type="entry name" value="GLHYDRLASE20"/>
</dbReference>
<dbReference type="EMBL" id="BAABHD010000063">
    <property type="protein sequence ID" value="GAA4461551.1"/>
    <property type="molecule type" value="Genomic_DNA"/>
</dbReference>
<evidence type="ECO:0000259" key="9">
    <source>
        <dbReference type="Pfam" id="PF02838"/>
    </source>
</evidence>
<dbReference type="InterPro" id="IPR059177">
    <property type="entry name" value="GH29D-like_dom"/>
</dbReference>
<evidence type="ECO:0000256" key="4">
    <source>
        <dbReference type="ARBA" id="ARBA00022801"/>
    </source>
</evidence>
<dbReference type="PANTHER" id="PTHR22600:SF57">
    <property type="entry name" value="BETA-N-ACETYLHEXOSAMINIDASE"/>
    <property type="match status" value="1"/>
</dbReference>
<evidence type="ECO:0000313" key="12">
    <source>
        <dbReference type="Proteomes" id="UP001501175"/>
    </source>
</evidence>
<dbReference type="Gene3D" id="3.20.20.80">
    <property type="entry name" value="Glycosidases"/>
    <property type="match status" value="1"/>
</dbReference>
<dbReference type="Pfam" id="PF00728">
    <property type="entry name" value="Glyco_hydro_20"/>
    <property type="match status" value="1"/>
</dbReference>
<dbReference type="SUPFAM" id="SSF51445">
    <property type="entry name" value="(Trans)glycosidases"/>
    <property type="match status" value="1"/>
</dbReference>
<feature type="domain" description="Beta-hexosaminidase bacterial type N-terminal" evidence="9">
    <location>
        <begin position="35"/>
        <end position="173"/>
    </location>
</feature>
<sequence>MKRIISCLLLCVSLLNCGYSQTENKASNASPEDRYPIIPRPAKLEPRQSSFEVSRTTTVMAPFANAELKAIAENFVSQLNTAGGLGVTLRNTNKMALPGNLISFVPSTNSQLGEEGYRLDIQPNLVQVEAYKPKGFFYAVQSLYQLLPPEVFSPQRVTQTVTWSMPACRIEDQPRYVYRGLHLDVGRHMFPVAFIKKYIDLIALHKMNQFHWHLTEDQGWRIEIKKYPKLTQIGSMRNETLTGQYYDYDPQVYDKKPYGGFYTQDEVREVVRYAQSKYVNVIPEIELPGHSLAALKAYPEYGCSGGPYETATKWGIFEDIYCPYEKTFTFLEDILTEVMALFPSQYIHIGGDEAPKGSWRKSPFAQNLIQQLKIKDEHELQSYFITRFDKFITSKGRKMIGWDEILEGGLSPNATVMSWRGIKGGIEAARQNHDVVMTPGNFVYLDHYQADPAQEPIAIGGYTPLDETYSYEPTPTELNAQQAKYILGAQANVWTEYMRTSEYVEYMVWPRAAALAEVVWTPKDQKNWTDFSRRIQTHFARLKYLGVNYAPALYEVTATTKPLPNGQLEMALNTKVPVSEIRYTTDGSEPGPSSKKYEGVFMLDKTTVLRAIAIPEKQYPQQGHPYRKEFLVSKVTGKSYKLANQPTRYTGGGNNALTDGKVGYARDFNTMVGFKAQDFNAVFDLNQPTPISRVTVGIGKSTFDNMLLPKAVEVAVSDDGQNFRIVQTLPVDYKQRGQKSVVRLETRFTPVSARYVRITAQNPGKTPADFAKPNQDAWLLVDEVTIE</sequence>
<keyword evidence="12" id="KW-1185">Reference proteome</keyword>
<accession>A0ABP8N753</accession>
<dbReference type="CDD" id="cd06563">
    <property type="entry name" value="GH20_chitobiase-like"/>
    <property type="match status" value="1"/>
</dbReference>
<evidence type="ECO:0000256" key="3">
    <source>
        <dbReference type="ARBA" id="ARBA00012663"/>
    </source>
</evidence>
<dbReference type="InterPro" id="IPR025705">
    <property type="entry name" value="Beta_hexosaminidase_sua/sub"/>
</dbReference>
<dbReference type="InterPro" id="IPR017853">
    <property type="entry name" value="GH"/>
</dbReference>
<feature type="chain" id="PRO_5046848152" description="beta-N-acetylhexosaminidase" evidence="6">
    <location>
        <begin position="23"/>
        <end position="787"/>
    </location>
</feature>
<evidence type="ECO:0000256" key="6">
    <source>
        <dbReference type="SAM" id="SignalP"/>
    </source>
</evidence>
<dbReference type="InterPro" id="IPR000421">
    <property type="entry name" value="FA58C"/>
</dbReference>
<dbReference type="InterPro" id="IPR015883">
    <property type="entry name" value="Glyco_hydro_20_cat"/>
</dbReference>
<evidence type="ECO:0000259" key="7">
    <source>
        <dbReference type="Pfam" id="PF00728"/>
    </source>
</evidence>
<proteinExistence type="inferred from homology"/>
<evidence type="ECO:0000256" key="2">
    <source>
        <dbReference type="ARBA" id="ARBA00006285"/>
    </source>
</evidence>
<dbReference type="Pfam" id="PF00754">
    <property type="entry name" value="F5_F8_type_C"/>
    <property type="match status" value="1"/>
</dbReference>
<keyword evidence="6" id="KW-0732">Signal</keyword>
<dbReference type="Proteomes" id="UP001501175">
    <property type="component" value="Unassembled WGS sequence"/>
</dbReference>
<dbReference type="SUPFAM" id="SSF49785">
    <property type="entry name" value="Galactose-binding domain-like"/>
    <property type="match status" value="1"/>
</dbReference>
<dbReference type="Gene3D" id="3.30.379.10">
    <property type="entry name" value="Chitobiase/beta-hexosaminidase domain 2-like"/>
    <property type="match status" value="1"/>
</dbReference>
<protein>
    <recommendedName>
        <fullName evidence="3">beta-N-acetylhexosaminidase</fullName>
        <ecNumber evidence="3">3.2.1.52</ecNumber>
    </recommendedName>
</protein>
<name>A0ABP8N753_9BACT</name>
<dbReference type="RefSeq" id="WP_345245769.1">
    <property type="nucleotide sequence ID" value="NZ_BAABHD010000063.1"/>
</dbReference>
<comment type="catalytic activity">
    <reaction evidence="1">
        <text>Hydrolysis of terminal non-reducing N-acetyl-D-hexosamine residues in N-acetyl-beta-D-hexosaminides.</text>
        <dbReference type="EC" id="3.2.1.52"/>
    </reaction>
</comment>
<dbReference type="EC" id="3.2.1.52" evidence="3"/>
<dbReference type="InterPro" id="IPR029018">
    <property type="entry name" value="Hex-like_dom2"/>
</dbReference>
<gene>
    <name evidence="11" type="ORF">GCM10023189_37160</name>
</gene>
<dbReference type="Pfam" id="PF13290">
    <property type="entry name" value="CHB_HEX_C_1"/>
    <property type="match status" value="1"/>
</dbReference>
<dbReference type="InterPro" id="IPR008979">
    <property type="entry name" value="Galactose-bd-like_sf"/>
</dbReference>
<evidence type="ECO:0000313" key="11">
    <source>
        <dbReference type="EMBL" id="GAA4461551.1"/>
    </source>
</evidence>
<feature type="domain" description="F5/8 type C" evidence="8">
    <location>
        <begin position="652"/>
        <end position="762"/>
    </location>
</feature>
<feature type="domain" description="GH29D-like beta-sandwich" evidence="10">
    <location>
        <begin position="570"/>
        <end position="616"/>
    </location>
</feature>
<organism evidence="11 12">
    <name type="scientific">Nibrella saemangeumensis</name>
    <dbReference type="NCBI Taxonomy" id="1084526"/>
    <lineage>
        <taxon>Bacteria</taxon>
        <taxon>Pseudomonadati</taxon>
        <taxon>Bacteroidota</taxon>
        <taxon>Cytophagia</taxon>
        <taxon>Cytophagales</taxon>
        <taxon>Spirosomataceae</taxon>
        <taxon>Nibrella</taxon>
    </lineage>
</organism>
<comment type="similarity">
    <text evidence="2">Belongs to the glycosyl hydrolase 20 family.</text>
</comment>
<feature type="signal peptide" evidence="6">
    <location>
        <begin position="1"/>
        <end position="22"/>
    </location>
</feature>
<dbReference type="Pfam" id="PF02838">
    <property type="entry name" value="Glyco_hydro_20b"/>
    <property type="match status" value="1"/>
</dbReference>
<dbReference type="InterPro" id="IPR015882">
    <property type="entry name" value="HEX_bac_N"/>
</dbReference>
<keyword evidence="5" id="KW-0326">Glycosidase</keyword>